<dbReference type="EMBL" id="AP028910">
    <property type="protein sequence ID" value="BES91519.1"/>
    <property type="molecule type" value="Genomic_DNA"/>
</dbReference>
<protein>
    <recommendedName>
        <fullName evidence="3">Secreted protein</fullName>
    </recommendedName>
</protein>
<accession>A0ABN7AJG3</accession>
<gene>
    <name evidence="1" type="ORF">NTJ_04327</name>
</gene>
<name>A0ABN7AJG3_9HEMI</name>
<dbReference type="Proteomes" id="UP001307889">
    <property type="component" value="Chromosome 2"/>
</dbReference>
<keyword evidence="2" id="KW-1185">Reference proteome</keyword>
<reference evidence="1 2" key="1">
    <citation type="submission" date="2023-09" db="EMBL/GenBank/DDBJ databases">
        <title>Nesidiocoris tenuis whole genome shotgun sequence.</title>
        <authorList>
            <person name="Shibata T."/>
            <person name="Shimoda M."/>
            <person name="Kobayashi T."/>
            <person name="Uehara T."/>
        </authorList>
    </citation>
    <scope>NUCLEOTIDE SEQUENCE [LARGE SCALE GENOMIC DNA]</scope>
    <source>
        <strain evidence="1 2">Japan</strain>
    </source>
</reference>
<evidence type="ECO:0008006" key="3">
    <source>
        <dbReference type="Google" id="ProtNLM"/>
    </source>
</evidence>
<organism evidence="1 2">
    <name type="scientific">Nesidiocoris tenuis</name>
    <dbReference type="NCBI Taxonomy" id="355587"/>
    <lineage>
        <taxon>Eukaryota</taxon>
        <taxon>Metazoa</taxon>
        <taxon>Ecdysozoa</taxon>
        <taxon>Arthropoda</taxon>
        <taxon>Hexapoda</taxon>
        <taxon>Insecta</taxon>
        <taxon>Pterygota</taxon>
        <taxon>Neoptera</taxon>
        <taxon>Paraneoptera</taxon>
        <taxon>Hemiptera</taxon>
        <taxon>Heteroptera</taxon>
        <taxon>Panheteroptera</taxon>
        <taxon>Cimicomorpha</taxon>
        <taxon>Miridae</taxon>
        <taxon>Dicyphina</taxon>
        <taxon>Nesidiocoris</taxon>
    </lineage>
</organism>
<evidence type="ECO:0000313" key="2">
    <source>
        <dbReference type="Proteomes" id="UP001307889"/>
    </source>
</evidence>
<proteinExistence type="predicted"/>
<sequence>MRINRWLSFWLSPPVFPFPFIYQSALFYRYDTPDHPLGNMTRLFTSAAPGTKRLPTLQAMSTAPRRFNFSAVKWPGSKFSVCFH</sequence>
<evidence type="ECO:0000313" key="1">
    <source>
        <dbReference type="EMBL" id="BES91519.1"/>
    </source>
</evidence>